<dbReference type="Gene3D" id="3.30.420.110">
    <property type="entry name" value="MutS, connector domain"/>
    <property type="match status" value="1"/>
</dbReference>
<dbReference type="InterPro" id="IPR036678">
    <property type="entry name" value="MutS_con_dom_sf"/>
</dbReference>
<dbReference type="InterPro" id="IPR027417">
    <property type="entry name" value="P-loop_NTPase"/>
</dbReference>
<evidence type="ECO:0000256" key="3">
    <source>
        <dbReference type="ARBA" id="ARBA00022741"/>
    </source>
</evidence>
<dbReference type="GO" id="GO:0006298">
    <property type="term" value="P:mismatch repair"/>
    <property type="evidence" value="ECO:0007669"/>
    <property type="project" value="UniProtKB-UniRule"/>
</dbReference>
<dbReference type="InterPro" id="IPR000432">
    <property type="entry name" value="DNA_mismatch_repair_MutS_C"/>
</dbReference>
<dbReference type="Pfam" id="PF00488">
    <property type="entry name" value="MutS_V"/>
    <property type="match status" value="1"/>
</dbReference>
<dbReference type="Pfam" id="PF05192">
    <property type="entry name" value="MutS_III"/>
    <property type="match status" value="1"/>
</dbReference>
<evidence type="ECO:0000313" key="13">
    <source>
        <dbReference type="Proteomes" id="UP000317496"/>
    </source>
</evidence>
<dbReference type="SUPFAM" id="SSF52540">
    <property type="entry name" value="P-loop containing nucleoside triphosphate hydrolases"/>
    <property type="match status" value="1"/>
</dbReference>
<evidence type="ECO:0000256" key="10">
    <source>
        <dbReference type="RuleBase" id="RU003756"/>
    </source>
</evidence>
<dbReference type="OrthoDB" id="9802448at2"/>
<dbReference type="SUPFAM" id="SSF53150">
    <property type="entry name" value="DNA repair protein MutS, domain II"/>
    <property type="match status" value="1"/>
</dbReference>
<reference evidence="12 13" key="1">
    <citation type="submission" date="2019-07" db="EMBL/GenBank/DDBJ databases">
        <title>Genome sequencing for Ferrovibrio sp. K5.</title>
        <authorList>
            <person name="Park S.-J."/>
        </authorList>
    </citation>
    <scope>NUCLEOTIDE SEQUENCE [LARGE SCALE GENOMIC DNA]</scope>
    <source>
        <strain evidence="12 13">K5</strain>
    </source>
</reference>
<dbReference type="PANTHER" id="PTHR11361">
    <property type="entry name" value="DNA MISMATCH REPAIR PROTEIN MUTS FAMILY MEMBER"/>
    <property type="match status" value="1"/>
</dbReference>
<dbReference type="InterPro" id="IPR045076">
    <property type="entry name" value="MutS"/>
</dbReference>
<dbReference type="GO" id="GO:0005829">
    <property type="term" value="C:cytosol"/>
    <property type="evidence" value="ECO:0007669"/>
    <property type="project" value="TreeGrafter"/>
</dbReference>
<keyword evidence="3 9" id="KW-0547">Nucleotide-binding</keyword>
<dbReference type="Pfam" id="PF05190">
    <property type="entry name" value="MutS_IV"/>
    <property type="match status" value="1"/>
</dbReference>
<dbReference type="Pfam" id="PF05188">
    <property type="entry name" value="MutS_II"/>
    <property type="match status" value="1"/>
</dbReference>
<evidence type="ECO:0000256" key="1">
    <source>
        <dbReference type="ARBA" id="ARBA00006271"/>
    </source>
</evidence>
<evidence type="ECO:0000256" key="9">
    <source>
        <dbReference type="HAMAP-Rule" id="MF_00096"/>
    </source>
</evidence>
<keyword evidence="7 9" id="KW-0234">DNA repair</keyword>
<dbReference type="InterPro" id="IPR036187">
    <property type="entry name" value="DNA_mismatch_repair_MutS_sf"/>
</dbReference>
<dbReference type="InterPro" id="IPR005748">
    <property type="entry name" value="DNA_mismatch_repair_MutS"/>
</dbReference>
<organism evidence="12 13">
    <name type="scientific">Ferrovibrio terrae</name>
    <dbReference type="NCBI Taxonomy" id="2594003"/>
    <lineage>
        <taxon>Bacteria</taxon>
        <taxon>Pseudomonadati</taxon>
        <taxon>Pseudomonadota</taxon>
        <taxon>Alphaproteobacteria</taxon>
        <taxon>Rhodospirillales</taxon>
        <taxon>Rhodospirillaceae</taxon>
        <taxon>Ferrovibrio</taxon>
    </lineage>
</organism>
<dbReference type="GO" id="GO:0005524">
    <property type="term" value="F:ATP binding"/>
    <property type="evidence" value="ECO:0007669"/>
    <property type="project" value="UniProtKB-UniRule"/>
</dbReference>
<sequence length="885" mass="95628">MNKPELNLPPGTSPLMAQYLSIKAAYPDCVLFYRMGDFYELFFEDAVKAARALDIALTKHGEHDGEPIPMCGVPVHAADAYLSRLIRQGFKVGVCEQVEDPAEAKKRGSKSVVRREVVRVVTPGTITEDSLLDARRNNYLAALAQSGGSDGQFALAWLDLSTGEFGLTETTQAGLAADLARVSPRELVLPEGLLARAEMRAMFEQLDTALSPLPSARFDSQAGERRLKAALGVSALDAFGHFSRAEFCAAGALLDYVDLTQCGRLPRLDPPVKQPPLSVMAIDPATRRNLELVETTSGQRDGALLDCIDATLTGAGARLLAQRLQAPLTDPQAIAARHDAVAYLVDTTRLRADIRAALGKVPDLARALSRVSLGRGGPRDLSSLRDGLSQAGALRQRLAGESALPPELISLRDALGDHAVLVQSLSEALAEELPLMQRDGNFVRAGYHAPLDELRVLRDESRRHIAALQDRYAADTGISGLKIRHNNVLGYYIEITPAHAPKMGQQYIHRQTMANAMRYATPELGELESRISQAGDRALAMELEIFDRMCSEVLGNAQSITRAAAALAALDVASALAELAVQRRWVRPQIDDSLRFCITGGRHPVVESALERAGQGERFVANDCDLSEGQKLWLLTGPNMAGKSTFLRQNALIAVLAQMGSFVPAMKAELGVVDRLFSRVGAADDLARGRSTFMVEMVETAAILHQSGSRALVILDEIGRGTATFDGLSIAWAVVEYLHEKNRCRGLFATHYHELTALSEKLPQLSNHTLKVKEWEGELVFLHEVGPGAADRSYGIQVAKLAGLPDGVLQRASEVLHALEQSDQTGRSAKLVDDLPLFSLAAPAKAVAAAPPSEVEGALKKADIDALSPKQALDLLYQLKALIKT</sequence>
<comment type="similarity">
    <text evidence="1 9 10">Belongs to the DNA mismatch repair MutS family.</text>
</comment>
<dbReference type="SMART" id="SM00534">
    <property type="entry name" value="MUTSac"/>
    <property type="match status" value="1"/>
</dbReference>
<dbReference type="InterPro" id="IPR007861">
    <property type="entry name" value="DNA_mismatch_repair_MutS_clamp"/>
</dbReference>
<dbReference type="GO" id="GO:0030983">
    <property type="term" value="F:mismatched DNA binding"/>
    <property type="evidence" value="ECO:0007669"/>
    <property type="project" value="InterPro"/>
</dbReference>
<dbReference type="InterPro" id="IPR016151">
    <property type="entry name" value="DNA_mismatch_repair_MutS_N"/>
</dbReference>
<comment type="function">
    <text evidence="8 9">This protein is involved in the repair of mismatches in DNA. It is possible that it carries out the mismatch recognition step. This protein has a weak ATPase activity.</text>
</comment>
<dbReference type="SUPFAM" id="SSF55271">
    <property type="entry name" value="DNA repair protein MutS, domain I"/>
    <property type="match status" value="1"/>
</dbReference>
<keyword evidence="4 9" id="KW-0227">DNA damage</keyword>
<dbReference type="Pfam" id="PF01624">
    <property type="entry name" value="MutS_I"/>
    <property type="match status" value="1"/>
</dbReference>
<dbReference type="Proteomes" id="UP000317496">
    <property type="component" value="Chromosome"/>
</dbReference>
<name>A0A516GYU9_9PROT</name>
<dbReference type="EMBL" id="CP041636">
    <property type="protein sequence ID" value="QDO96704.1"/>
    <property type="molecule type" value="Genomic_DNA"/>
</dbReference>
<evidence type="ECO:0000256" key="4">
    <source>
        <dbReference type="ARBA" id="ARBA00022763"/>
    </source>
</evidence>
<evidence type="ECO:0000256" key="2">
    <source>
        <dbReference type="ARBA" id="ARBA00021982"/>
    </source>
</evidence>
<keyword evidence="5 9" id="KW-0067">ATP-binding</keyword>
<gene>
    <name evidence="9 12" type="primary">mutS</name>
    <name evidence="12" type="ORF">FNB15_05160</name>
</gene>
<feature type="domain" description="DNA mismatch repair proteins mutS family" evidence="11">
    <location>
        <begin position="711"/>
        <end position="727"/>
    </location>
</feature>
<dbReference type="InterPro" id="IPR007860">
    <property type="entry name" value="DNA_mmatch_repair_MutS_con_dom"/>
</dbReference>
<evidence type="ECO:0000259" key="11">
    <source>
        <dbReference type="PROSITE" id="PS00486"/>
    </source>
</evidence>
<feature type="binding site" evidence="9">
    <location>
        <begin position="637"/>
        <end position="644"/>
    </location>
    <ligand>
        <name>ATP</name>
        <dbReference type="ChEBI" id="CHEBI:30616"/>
    </ligand>
</feature>
<evidence type="ECO:0000313" key="12">
    <source>
        <dbReference type="EMBL" id="QDO96704.1"/>
    </source>
</evidence>
<dbReference type="NCBIfam" id="TIGR01070">
    <property type="entry name" value="mutS1"/>
    <property type="match status" value="1"/>
</dbReference>
<dbReference type="InterPro" id="IPR007696">
    <property type="entry name" value="DNA_mismatch_repair_MutS_core"/>
</dbReference>
<dbReference type="GO" id="GO:0003684">
    <property type="term" value="F:damaged DNA binding"/>
    <property type="evidence" value="ECO:0007669"/>
    <property type="project" value="UniProtKB-UniRule"/>
</dbReference>
<dbReference type="PIRSF" id="PIRSF037677">
    <property type="entry name" value="DNA_mis_repair_Msh6"/>
    <property type="match status" value="1"/>
</dbReference>
<evidence type="ECO:0000256" key="5">
    <source>
        <dbReference type="ARBA" id="ARBA00022840"/>
    </source>
</evidence>
<dbReference type="SUPFAM" id="SSF48334">
    <property type="entry name" value="DNA repair protein MutS, domain III"/>
    <property type="match status" value="1"/>
</dbReference>
<dbReference type="FunFam" id="3.40.1170.10:FF:000001">
    <property type="entry name" value="DNA mismatch repair protein MutS"/>
    <property type="match status" value="1"/>
</dbReference>
<dbReference type="PANTHER" id="PTHR11361:SF34">
    <property type="entry name" value="DNA MISMATCH REPAIR PROTEIN MSH1, MITOCHONDRIAL"/>
    <property type="match status" value="1"/>
</dbReference>
<dbReference type="PROSITE" id="PS00486">
    <property type="entry name" value="DNA_MISMATCH_REPAIR_2"/>
    <property type="match status" value="1"/>
</dbReference>
<dbReference type="NCBIfam" id="NF003810">
    <property type="entry name" value="PRK05399.1"/>
    <property type="match status" value="1"/>
</dbReference>
<dbReference type="GO" id="GO:0140664">
    <property type="term" value="F:ATP-dependent DNA damage sensor activity"/>
    <property type="evidence" value="ECO:0007669"/>
    <property type="project" value="InterPro"/>
</dbReference>
<dbReference type="InterPro" id="IPR007695">
    <property type="entry name" value="DNA_mismatch_repair_MutS-lik_N"/>
</dbReference>
<proteinExistence type="inferred from homology"/>
<dbReference type="AlphaFoldDB" id="A0A516GYU9"/>
<dbReference type="CDD" id="cd03284">
    <property type="entry name" value="ABC_MutS1"/>
    <property type="match status" value="1"/>
</dbReference>
<dbReference type="Gene3D" id="3.40.1170.10">
    <property type="entry name" value="DNA repair protein MutS, domain I"/>
    <property type="match status" value="1"/>
</dbReference>
<evidence type="ECO:0000256" key="6">
    <source>
        <dbReference type="ARBA" id="ARBA00023125"/>
    </source>
</evidence>
<dbReference type="Gene3D" id="1.10.1420.10">
    <property type="match status" value="2"/>
</dbReference>
<dbReference type="FunFam" id="3.40.50.300:FF:000870">
    <property type="entry name" value="MutS protein homolog 4"/>
    <property type="match status" value="1"/>
</dbReference>
<dbReference type="InterPro" id="IPR017261">
    <property type="entry name" value="DNA_mismatch_repair_MutS/MSH"/>
</dbReference>
<dbReference type="SMART" id="SM00533">
    <property type="entry name" value="MUTSd"/>
    <property type="match status" value="1"/>
</dbReference>
<evidence type="ECO:0000256" key="8">
    <source>
        <dbReference type="ARBA" id="ARBA00024647"/>
    </source>
</evidence>
<dbReference type="HAMAP" id="MF_00096">
    <property type="entry name" value="MutS"/>
    <property type="match status" value="1"/>
</dbReference>
<dbReference type="Gene3D" id="3.40.50.300">
    <property type="entry name" value="P-loop containing nucleotide triphosphate hydrolases"/>
    <property type="match status" value="1"/>
</dbReference>
<accession>A0A516GYU9</accession>
<dbReference type="Gene3D" id="6.10.140.430">
    <property type="match status" value="1"/>
</dbReference>
<protein>
    <recommendedName>
        <fullName evidence="2 9">DNA mismatch repair protein MutS</fullName>
    </recommendedName>
</protein>
<dbReference type="KEGG" id="fer:FNB15_05160"/>
<evidence type="ECO:0000256" key="7">
    <source>
        <dbReference type="ARBA" id="ARBA00023204"/>
    </source>
</evidence>
<keyword evidence="13" id="KW-1185">Reference proteome</keyword>
<keyword evidence="6 9" id="KW-0238">DNA-binding</keyword>